<keyword evidence="9" id="KW-0472">Membrane</keyword>
<dbReference type="EMBL" id="PZZL01000001">
    <property type="protein sequence ID" value="PTM61501.1"/>
    <property type="molecule type" value="Genomic_DNA"/>
</dbReference>
<evidence type="ECO:0000256" key="4">
    <source>
        <dbReference type="ARBA" id="ARBA00022679"/>
    </source>
</evidence>
<evidence type="ECO:0000256" key="5">
    <source>
        <dbReference type="ARBA" id="ARBA00022777"/>
    </source>
</evidence>
<keyword evidence="3" id="KW-0597">Phosphoprotein</keyword>
<dbReference type="PROSITE" id="PS50109">
    <property type="entry name" value="HIS_KIN"/>
    <property type="match status" value="1"/>
</dbReference>
<evidence type="ECO:0000259" key="10">
    <source>
        <dbReference type="PROSITE" id="PS50109"/>
    </source>
</evidence>
<evidence type="ECO:0000256" key="7">
    <source>
        <dbReference type="SAM" id="Coils"/>
    </source>
</evidence>
<keyword evidence="6" id="KW-0902">Two-component regulatory system</keyword>
<dbReference type="Proteomes" id="UP000241808">
    <property type="component" value="Unassembled WGS sequence"/>
</dbReference>
<evidence type="ECO:0000313" key="11">
    <source>
        <dbReference type="EMBL" id="PTM61501.1"/>
    </source>
</evidence>
<keyword evidence="4" id="KW-0808">Transferase</keyword>
<dbReference type="SUPFAM" id="SSF47384">
    <property type="entry name" value="Homodimeric domain of signal transducing histidine kinase"/>
    <property type="match status" value="1"/>
</dbReference>
<dbReference type="Gene3D" id="1.10.287.130">
    <property type="match status" value="1"/>
</dbReference>
<comment type="caution">
    <text evidence="11">The sequence shown here is derived from an EMBL/GenBank/DDBJ whole genome shotgun (WGS) entry which is preliminary data.</text>
</comment>
<evidence type="ECO:0000256" key="9">
    <source>
        <dbReference type="SAM" id="Phobius"/>
    </source>
</evidence>
<dbReference type="GO" id="GO:0000155">
    <property type="term" value="F:phosphorelay sensor kinase activity"/>
    <property type="evidence" value="ECO:0007669"/>
    <property type="project" value="InterPro"/>
</dbReference>
<evidence type="ECO:0000313" key="12">
    <source>
        <dbReference type="Proteomes" id="UP000241808"/>
    </source>
</evidence>
<dbReference type="Pfam" id="PF02518">
    <property type="entry name" value="HATPase_c"/>
    <property type="match status" value="1"/>
</dbReference>
<feature type="transmembrane region" description="Helical" evidence="9">
    <location>
        <begin position="126"/>
        <end position="146"/>
    </location>
</feature>
<dbReference type="PANTHER" id="PTHR43711">
    <property type="entry name" value="TWO-COMPONENT HISTIDINE KINASE"/>
    <property type="match status" value="1"/>
</dbReference>
<protein>
    <recommendedName>
        <fullName evidence="2">histidine kinase</fullName>
        <ecNumber evidence="2">2.7.13.3</ecNumber>
    </recommendedName>
</protein>
<dbReference type="PANTHER" id="PTHR43711:SF26">
    <property type="entry name" value="SENSOR HISTIDINE KINASE RCSC"/>
    <property type="match status" value="1"/>
</dbReference>
<accession>A0A2T4ZHP7</accession>
<feature type="compositionally biased region" description="Basic residues" evidence="8">
    <location>
        <begin position="20"/>
        <end position="30"/>
    </location>
</feature>
<dbReference type="PRINTS" id="PR00344">
    <property type="entry name" value="BCTRLSENSOR"/>
</dbReference>
<evidence type="ECO:0000256" key="6">
    <source>
        <dbReference type="ARBA" id="ARBA00023012"/>
    </source>
</evidence>
<dbReference type="InterPro" id="IPR036097">
    <property type="entry name" value="HisK_dim/P_sf"/>
</dbReference>
<dbReference type="SUPFAM" id="SSF55874">
    <property type="entry name" value="ATPase domain of HSP90 chaperone/DNA topoisomerase II/histidine kinase"/>
    <property type="match status" value="1"/>
</dbReference>
<dbReference type="Pfam" id="PF00512">
    <property type="entry name" value="HisKA"/>
    <property type="match status" value="1"/>
</dbReference>
<dbReference type="InterPro" id="IPR005467">
    <property type="entry name" value="His_kinase_dom"/>
</dbReference>
<feature type="compositionally biased region" description="Basic and acidic residues" evidence="8">
    <location>
        <begin position="10"/>
        <end position="19"/>
    </location>
</feature>
<organism evidence="11 12">
    <name type="scientific">Phreatobacter oligotrophus</name>
    <dbReference type="NCBI Taxonomy" id="1122261"/>
    <lineage>
        <taxon>Bacteria</taxon>
        <taxon>Pseudomonadati</taxon>
        <taxon>Pseudomonadota</taxon>
        <taxon>Alphaproteobacteria</taxon>
        <taxon>Hyphomicrobiales</taxon>
        <taxon>Phreatobacteraceae</taxon>
        <taxon>Phreatobacter</taxon>
    </lineage>
</organism>
<dbReference type="SMART" id="SM00387">
    <property type="entry name" value="HATPase_c"/>
    <property type="match status" value="1"/>
</dbReference>
<dbReference type="AlphaFoldDB" id="A0A2T4ZHP7"/>
<feature type="transmembrane region" description="Helical" evidence="9">
    <location>
        <begin position="201"/>
        <end position="223"/>
    </location>
</feature>
<feature type="transmembrane region" description="Helical" evidence="9">
    <location>
        <begin position="86"/>
        <end position="105"/>
    </location>
</feature>
<reference evidence="11 12" key="1">
    <citation type="submission" date="2018-04" db="EMBL/GenBank/DDBJ databases">
        <title>Genomic Encyclopedia of Archaeal and Bacterial Type Strains, Phase II (KMG-II): from individual species to whole genera.</title>
        <authorList>
            <person name="Goeker M."/>
        </authorList>
    </citation>
    <scope>NUCLEOTIDE SEQUENCE [LARGE SCALE GENOMIC DNA]</scope>
    <source>
        <strain evidence="11 12">DSM 25521</strain>
    </source>
</reference>
<gene>
    <name evidence="11" type="ORF">C8P69_101170</name>
</gene>
<feature type="transmembrane region" description="Helical" evidence="9">
    <location>
        <begin position="177"/>
        <end position="195"/>
    </location>
</feature>
<proteinExistence type="predicted"/>
<feature type="coiled-coil region" evidence="7">
    <location>
        <begin position="236"/>
        <end position="263"/>
    </location>
</feature>
<feature type="region of interest" description="Disordered" evidence="8">
    <location>
        <begin position="1"/>
        <end position="41"/>
    </location>
</feature>
<evidence type="ECO:0000256" key="3">
    <source>
        <dbReference type="ARBA" id="ARBA00022553"/>
    </source>
</evidence>
<keyword evidence="5 11" id="KW-0418">Kinase</keyword>
<feature type="transmembrane region" description="Helical" evidence="9">
    <location>
        <begin position="62"/>
        <end position="80"/>
    </location>
</feature>
<dbReference type="InterPro" id="IPR003661">
    <property type="entry name" value="HisK_dim/P_dom"/>
</dbReference>
<keyword evidence="12" id="KW-1185">Reference proteome</keyword>
<dbReference type="InterPro" id="IPR050736">
    <property type="entry name" value="Sensor_HK_Regulatory"/>
</dbReference>
<evidence type="ECO:0000256" key="2">
    <source>
        <dbReference type="ARBA" id="ARBA00012438"/>
    </source>
</evidence>
<feature type="domain" description="Histidine kinase" evidence="10">
    <location>
        <begin position="270"/>
        <end position="491"/>
    </location>
</feature>
<evidence type="ECO:0000256" key="8">
    <source>
        <dbReference type="SAM" id="MobiDB-lite"/>
    </source>
</evidence>
<sequence length="538" mass="58028">MGMEGAEGQPDERQAERARQHAQNRKRTLRQVRDARDRLTSTTGNKRSFDYELMRAFAQNKLSAALAIALIAAATGWVAGWVTNPAMGAGAALIVITAHGFCVLVSRSFLKVPPDRADLRSWRLRFVVAETMLGLSWVLAFLVVMRTEVPEASTFLLVGMLIVVAVSAMIGSTVPVATFASSLPVSCLVVAYFLLMHGMQGVVLGAIALGTLMFFAIISARLYQTNLATIEARAEKDALIGELETAKTNSDEARRNAEMANIAKSQFLAQMSHELRTPLNAILGFSEVMKGEMFGPHSAPQYAEYANDIHSSGQHLLSLINEILDLSRIEAGRYDLNEEAITLSYVVEDCHHLLKVRAKNKGVAIVERFEPDLPKIWADERAVRQIVLNLMSNAIKFTPAGGEITLKVGWTASGGQYVSVKDTGAGIPEDEIPIVLSNFGQGSNAIKNAEQGTGLGLPIVQGLVTMHGGTFTLKSTVRIGTEVTVTFPSERVMEALPAIASPATSPSGTPLPIVMEPAAVPDAPNVTALRRALFGPRR</sequence>
<comment type="catalytic activity">
    <reaction evidence="1">
        <text>ATP + protein L-histidine = ADP + protein N-phospho-L-histidine.</text>
        <dbReference type="EC" id="2.7.13.3"/>
    </reaction>
</comment>
<dbReference type="EC" id="2.7.13.3" evidence="2"/>
<dbReference type="InterPro" id="IPR003594">
    <property type="entry name" value="HATPase_dom"/>
</dbReference>
<dbReference type="CDD" id="cd00082">
    <property type="entry name" value="HisKA"/>
    <property type="match status" value="1"/>
</dbReference>
<keyword evidence="9" id="KW-0812">Transmembrane</keyword>
<dbReference type="InterPro" id="IPR036890">
    <property type="entry name" value="HATPase_C_sf"/>
</dbReference>
<dbReference type="SMART" id="SM00388">
    <property type="entry name" value="HisKA"/>
    <property type="match status" value="1"/>
</dbReference>
<keyword evidence="7" id="KW-0175">Coiled coil</keyword>
<name>A0A2T4ZHP7_9HYPH</name>
<dbReference type="Gene3D" id="3.30.565.10">
    <property type="entry name" value="Histidine kinase-like ATPase, C-terminal domain"/>
    <property type="match status" value="1"/>
</dbReference>
<evidence type="ECO:0000256" key="1">
    <source>
        <dbReference type="ARBA" id="ARBA00000085"/>
    </source>
</evidence>
<dbReference type="InterPro" id="IPR004358">
    <property type="entry name" value="Sig_transdc_His_kin-like_C"/>
</dbReference>
<keyword evidence="9" id="KW-1133">Transmembrane helix</keyword>